<sequence>MLASPIGSGLVYSGNSLKKTIFAKPWIGVVSVQVCCEVHQLQKHRRIVISSLRCRNGDKDGSNS</sequence>
<evidence type="ECO:0000313" key="1">
    <source>
        <dbReference type="EMBL" id="CAF0695806.1"/>
    </source>
</evidence>
<keyword evidence="2" id="KW-1185">Reference proteome</keyword>
<gene>
    <name evidence="1" type="ORF">MPNT_20018</name>
</gene>
<dbReference type="Proteomes" id="UP000663859">
    <property type="component" value="Unassembled WGS sequence"/>
</dbReference>
<comment type="caution">
    <text evidence="1">The sequence shown here is derived from an EMBL/GenBank/DDBJ whole genome shotgun (WGS) entry which is preliminary data.</text>
</comment>
<reference evidence="1" key="1">
    <citation type="submission" date="2021-02" db="EMBL/GenBank/DDBJ databases">
        <authorList>
            <person name="Cremers G."/>
            <person name="Picone N."/>
        </authorList>
    </citation>
    <scope>NUCLEOTIDE SEQUENCE</scope>
    <source>
        <strain evidence="1">PQ17</strain>
    </source>
</reference>
<proteinExistence type="predicted"/>
<accession>A0A8J2FNX3</accession>
<protein>
    <submittedName>
        <fullName evidence="1">Uncharacterized protein</fullName>
    </submittedName>
</protein>
<name>A0A8J2FNX3_9BACT</name>
<dbReference type="EMBL" id="CAJNOB010000012">
    <property type="protein sequence ID" value="CAF0695806.1"/>
    <property type="molecule type" value="Genomic_DNA"/>
</dbReference>
<evidence type="ECO:0000313" key="2">
    <source>
        <dbReference type="Proteomes" id="UP000663859"/>
    </source>
</evidence>
<dbReference type="AlphaFoldDB" id="A0A8J2FNX3"/>
<organism evidence="1 2">
    <name type="scientific">Candidatus Methylacidithermus pantelleriae</name>
    <dbReference type="NCBI Taxonomy" id="2744239"/>
    <lineage>
        <taxon>Bacteria</taxon>
        <taxon>Pseudomonadati</taxon>
        <taxon>Verrucomicrobiota</taxon>
        <taxon>Methylacidiphilae</taxon>
        <taxon>Methylacidiphilales</taxon>
        <taxon>Methylacidiphilaceae</taxon>
        <taxon>Candidatus Methylacidithermus</taxon>
    </lineage>
</organism>